<accession>A0A6L5X754</accession>
<keyword evidence="4 7" id="KW-0554">One-carbon metabolism</keyword>
<dbReference type="CDD" id="cd00209">
    <property type="entry name" value="DHFR"/>
    <property type="match status" value="1"/>
</dbReference>
<dbReference type="EMBL" id="VULZ01000003">
    <property type="protein sequence ID" value="MSS14212.1"/>
    <property type="molecule type" value="Genomic_DNA"/>
</dbReference>
<proteinExistence type="inferred from homology"/>
<keyword evidence="6 7" id="KW-0560">Oxidoreductase</keyword>
<dbReference type="GO" id="GO:0005829">
    <property type="term" value="C:cytosol"/>
    <property type="evidence" value="ECO:0007669"/>
    <property type="project" value="TreeGrafter"/>
</dbReference>
<evidence type="ECO:0000256" key="3">
    <source>
        <dbReference type="ARBA" id="ARBA00012856"/>
    </source>
</evidence>
<evidence type="ECO:0000259" key="8">
    <source>
        <dbReference type="PROSITE" id="PS51330"/>
    </source>
</evidence>
<dbReference type="Proteomes" id="UP000481852">
    <property type="component" value="Unassembled WGS sequence"/>
</dbReference>
<dbReference type="PANTHER" id="PTHR48069:SF3">
    <property type="entry name" value="DIHYDROFOLATE REDUCTASE"/>
    <property type="match status" value="1"/>
</dbReference>
<dbReference type="GO" id="GO:0004146">
    <property type="term" value="F:dihydrofolate reductase activity"/>
    <property type="evidence" value="ECO:0007669"/>
    <property type="project" value="UniProtKB-EC"/>
</dbReference>
<dbReference type="GO" id="GO:0046452">
    <property type="term" value="P:dihydrofolate metabolic process"/>
    <property type="evidence" value="ECO:0007669"/>
    <property type="project" value="TreeGrafter"/>
</dbReference>
<reference evidence="9 10" key="1">
    <citation type="submission" date="2019-08" db="EMBL/GenBank/DDBJ databases">
        <title>In-depth cultivation of the pig gut microbiome towards novel bacterial diversity and tailored functional studies.</title>
        <authorList>
            <person name="Wylensek D."/>
            <person name="Hitch T.C.A."/>
            <person name="Clavel T."/>
        </authorList>
    </citation>
    <scope>NUCLEOTIDE SEQUENCE [LARGE SCALE GENOMIC DNA]</scope>
    <source>
        <strain evidence="9 10">Oil+RF-744-WCA-WT-11</strain>
    </source>
</reference>
<dbReference type="InterPro" id="IPR001796">
    <property type="entry name" value="DHFR_dom"/>
</dbReference>
<dbReference type="Gene3D" id="3.40.430.10">
    <property type="entry name" value="Dihydrofolate Reductase, subunit A"/>
    <property type="match status" value="1"/>
</dbReference>
<keyword evidence="10" id="KW-1185">Reference proteome</keyword>
<sequence>MNMIVAVDSNWGIGYGNKLLVSIPEDMKFFRKTTMNHVVVMGRRTLESFPGGRPLKNRTNIVLTRNEDFKPDGAAVVHDIGELMAYLRENCRGQEVFCIGGESVYRQLLPYTETVYVTKIDRGYQADAYFPNLDENPDFRCAEKSEEYAYFDLTYHFLIYRRTNRPINVKEHVQIP</sequence>
<evidence type="ECO:0000313" key="9">
    <source>
        <dbReference type="EMBL" id="MSS14212.1"/>
    </source>
</evidence>
<evidence type="ECO:0000256" key="5">
    <source>
        <dbReference type="ARBA" id="ARBA00022857"/>
    </source>
</evidence>
<dbReference type="PRINTS" id="PR00070">
    <property type="entry name" value="DHFR"/>
</dbReference>
<feature type="domain" description="DHFR" evidence="8">
    <location>
        <begin position="1"/>
        <end position="162"/>
    </location>
</feature>
<dbReference type="PROSITE" id="PS51330">
    <property type="entry name" value="DHFR_2"/>
    <property type="match status" value="1"/>
</dbReference>
<dbReference type="PANTHER" id="PTHR48069">
    <property type="entry name" value="DIHYDROFOLATE REDUCTASE"/>
    <property type="match status" value="1"/>
</dbReference>
<comment type="caution">
    <text evidence="9">The sequence shown here is derived from an EMBL/GenBank/DDBJ whole genome shotgun (WGS) entry which is preliminary data.</text>
</comment>
<comment type="catalytic activity">
    <reaction evidence="7">
        <text>(6S)-5,6,7,8-tetrahydrofolate + NADP(+) = 7,8-dihydrofolate + NADPH + H(+)</text>
        <dbReference type="Rhea" id="RHEA:15009"/>
        <dbReference type="ChEBI" id="CHEBI:15378"/>
        <dbReference type="ChEBI" id="CHEBI:57451"/>
        <dbReference type="ChEBI" id="CHEBI:57453"/>
        <dbReference type="ChEBI" id="CHEBI:57783"/>
        <dbReference type="ChEBI" id="CHEBI:58349"/>
        <dbReference type="EC" id="1.5.1.3"/>
    </reaction>
</comment>
<dbReference type="Pfam" id="PF00186">
    <property type="entry name" value="DHFR_1"/>
    <property type="match status" value="1"/>
</dbReference>
<dbReference type="RefSeq" id="WP_154523544.1">
    <property type="nucleotide sequence ID" value="NZ_JAXEDB010000025.1"/>
</dbReference>
<evidence type="ECO:0000256" key="1">
    <source>
        <dbReference type="ARBA" id="ARBA00004903"/>
    </source>
</evidence>
<dbReference type="PIRSF" id="PIRSF000194">
    <property type="entry name" value="DHFR"/>
    <property type="match status" value="1"/>
</dbReference>
<keyword evidence="5 7" id="KW-0521">NADP</keyword>
<evidence type="ECO:0000313" key="10">
    <source>
        <dbReference type="Proteomes" id="UP000481852"/>
    </source>
</evidence>
<dbReference type="GO" id="GO:0046655">
    <property type="term" value="P:folic acid metabolic process"/>
    <property type="evidence" value="ECO:0007669"/>
    <property type="project" value="TreeGrafter"/>
</dbReference>
<protein>
    <recommendedName>
        <fullName evidence="3 7">Dihydrofolate reductase</fullName>
        <ecNumber evidence="3 7">1.5.1.3</ecNumber>
    </recommendedName>
</protein>
<evidence type="ECO:0000256" key="2">
    <source>
        <dbReference type="ARBA" id="ARBA00009539"/>
    </source>
</evidence>
<evidence type="ECO:0000256" key="7">
    <source>
        <dbReference type="PIRNR" id="PIRNR000194"/>
    </source>
</evidence>
<comment type="function">
    <text evidence="7">Key enzyme in folate metabolism. Catalyzes an essential reaction for de novo glycine and purine synthesis, and for DNA precursor synthesis.</text>
</comment>
<comment type="similarity">
    <text evidence="2 7">Belongs to the dihydrofolate reductase family.</text>
</comment>
<dbReference type="GO" id="GO:0050661">
    <property type="term" value="F:NADP binding"/>
    <property type="evidence" value="ECO:0007669"/>
    <property type="project" value="InterPro"/>
</dbReference>
<organism evidence="9 10">
    <name type="scientific">Porcincola intestinalis</name>
    <dbReference type="NCBI Taxonomy" id="2606632"/>
    <lineage>
        <taxon>Bacteria</taxon>
        <taxon>Bacillati</taxon>
        <taxon>Bacillota</taxon>
        <taxon>Clostridia</taxon>
        <taxon>Lachnospirales</taxon>
        <taxon>Lachnospiraceae</taxon>
        <taxon>Porcincola</taxon>
    </lineage>
</organism>
<dbReference type="AlphaFoldDB" id="A0A6L5X754"/>
<gene>
    <name evidence="9" type="ORF">FYJ35_03995</name>
</gene>
<name>A0A6L5X754_9FIRM</name>
<dbReference type="UniPathway" id="UPA00077">
    <property type="reaction ID" value="UER00158"/>
</dbReference>
<dbReference type="EC" id="1.5.1.3" evidence="3 7"/>
<dbReference type="InterPro" id="IPR012259">
    <property type="entry name" value="DHFR"/>
</dbReference>
<evidence type="ECO:0000256" key="6">
    <source>
        <dbReference type="ARBA" id="ARBA00023002"/>
    </source>
</evidence>
<dbReference type="GO" id="GO:0046654">
    <property type="term" value="P:tetrahydrofolate biosynthetic process"/>
    <property type="evidence" value="ECO:0007669"/>
    <property type="project" value="UniProtKB-UniPathway"/>
</dbReference>
<dbReference type="InterPro" id="IPR024072">
    <property type="entry name" value="DHFR-like_dom_sf"/>
</dbReference>
<evidence type="ECO:0000256" key="4">
    <source>
        <dbReference type="ARBA" id="ARBA00022563"/>
    </source>
</evidence>
<dbReference type="GO" id="GO:0006730">
    <property type="term" value="P:one-carbon metabolic process"/>
    <property type="evidence" value="ECO:0007669"/>
    <property type="project" value="UniProtKB-KW"/>
</dbReference>
<dbReference type="SUPFAM" id="SSF53597">
    <property type="entry name" value="Dihydrofolate reductase-like"/>
    <property type="match status" value="1"/>
</dbReference>
<comment type="pathway">
    <text evidence="1 7">Cofactor biosynthesis; tetrahydrofolate biosynthesis; 5,6,7,8-tetrahydrofolate from 7,8-dihydrofolate: step 1/1.</text>
</comment>